<evidence type="ECO:0000313" key="12">
    <source>
        <dbReference type="EMBL" id="OVF08454.1"/>
    </source>
</evidence>
<dbReference type="SUPFAM" id="SSF50969">
    <property type="entry name" value="YVTN repeat-like/Quinoprotein amine dehydrogenase"/>
    <property type="match status" value="2"/>
</dbReference>
<comment type="similarity">
    <text evidence="4">Belongs to the WD repeat ELP2 family.</text>
</comment>
<feature type="repeat" description="WD" evidence="11">
    <location>
        <begin position="619"/>
        <end position="660"/>
    </location>
</feature>
<evidence type="ECO:0000256" key="11">
    <source>
        <dbReference type="PROSITE-ProRule" id="PRU00221"/>
    </source>
</evidence>
<feature type="repeat" description="WD" evidence="11">
    <location>
        <begin position="667"/>
        <end position="711"/>
    </location>
</feature>
<dbReference type="GO" id="GO:0002098">
    <property type="term" value="P:tRNA wobble uridine modification"/>
    <property type="evidence" value="ECO:0007669"/>
    <property type="project" value="InterPro"/>
</dbReference>
<sequence length="811" mass="89495">MSLSEHVSQDAIFIGANRQPQVSDCVPNLVAFGAKNNVALWNPVASDRKGVYHTLKHGDGDVTCVKFVPNSDFLLSAGEDGRLNLFAKVNDSPTLFSVQDSVVLEKASIVCMAVVDNVTFVTGNTLGDVVIWQISGAQLEAKHTFRVKFNFYPTSLALEKIGQRYLLVVGGTSCDLHVYSFDPEVSGLESCAVLTGHEDWTKCLAFVTEKEGSSYILASGSQDRYIRLWRLRLNEAIDDSDEDDSKLILLSNKQYKFPFGDGRAAFSFDALIMGHDDWVTGLSWHPSYSRFSNGNEKKLQLLSSSADTALMIWEMDEESGIWVCGSRLGELSIKGASTATGASGGFWSCLWFEDAADGSHHILANGKTGALRQYQSKDSEHKSWESILGVTGAISEITDVVWSVDGSFFYVTSLDQTTRLYGPWALNRPETSHKSLTWHEFSRAQIHGYDMICLDNLSATKFVSGGDEKILRVFEMTQSINNVLHKFCGVNSSLEAGETLPEAASLPVLGLSNKAANEQLEAGEAAQREEDYARDKKETEVKDDVLAVLSGPPLEDHLQRHTLFPEIEKLYGHGYEITCCATSPDGKLIASACRSNSAKHAVVRIFNAQKDYQLVDEVLKGHNLTITSLEFSPDGRYLVVVSRDRQMSLWKVKNESEGTFDLVDINPKAHTRIIWDCSWAPQENGMCYFVTCSRDKSIKLWEVKDSAVACVATTKTEDAVTSVACFQQGLINKNYVIAVGHENGQVSLFAVQTDAEEKAFRQIIAFDDQILPAGRVSKVAFSKKCIDGKMQLAVGSHDTSVRLFSINRDIV</sequence>
<comment type="pathway">
    <text evidence="3">tRNA modification; 5-methoxycarbonylmethyl-2-thiouridine-tRNA biosynthesis.</text>
</comment>
<comment type="subcellular location">
    <subcellularLocation>
        <location evidence="2">Cytoplasm</location>
    </subcellularLocation>
    <subcellularLocation>
        <location evidence="1">Nucleus</location>
    </subcellularLocation>
</comment>
<keyword evidence="9" id="KW-0677">Repeat</keyword>
<dbReference type="InterPro" id="IPR019775">
    <property type="entry name" value="WD40_repeat_CS"/>
</dbReference>
<dbReference type="InterPro" id="IPR001680">
    <property type="entry name" value="WD40_rpt"/>
</dbReference>
<dbReference type="Gene3D" id="2.130.10.10">
    <property type="entry name" value="YVTN repeat-like/Quinoprotein amine dehydrogenase"/>
    <property type="match status" value="4"/>
</dbReference>
<accession>A0AA91PZ96</accession>
<dbReference type="InterPro" id="IPR011044">
    <property type="entry name" value="Quino_amine_DH_bsu"/>
</dbReference>
<dbReference type="GO" id="GO:0005634">
    <property type="term" value="C:nucleus"/>
    <property type="evidence" value="ECO:0007669"/>
    <property type="project" value="UniProtKB-SubCell"/>
</dbReference>
<dbReference type="FunFam" id="2.130.10.10:FF:000400">
    <property type="entry name" value="Elongator acetyltransferase complex subunit 2"/>
    <property type="match status" value="1"/>
</dbReference>
<evidence type="ECO:0000256" key="1">
    <source>
        <dbReference type="ARBA" id="ARBA00004123"/>
    </source>
</evidence>
<dbReference type="EMBL" id="LYUB02000008">
    <property type="protein sequence ID" value="OVF08454.1"/>
    <property type="molecule type" value="Genomic_DNA"/>
</dbReference>
<evidence type="ECO:0000256" key="5">
    <source>
        <dbReference type="ARBA" id="ARBA00020267"/>
    </source>
</evidence>
<evidence type="ECO:0000256" key="4">
    <source>
        <dbReference type="ARBA" id="ARBA00005881"/>
    </source>
</evidence>
<keyword evidence="8" id="KW-0819">tRNA processing</keyword>
<evidence type="ECO:0000256" key="6">
    <source>
        <dbReference type="ARBA" id="ARBA00022490"/>
    </source>
</evidence>
<dbReference type="PANTHER" id="PTHR44111:SF1">
    <property type="entry name" value="ELONGATOR COMPLEX PROTEIN 2"/>
    <property type="match status" value="1"/>
</dbReference>
<evidence type="ECO:0000256" key="10">
    <source>
        <dbReference type="ARBA" id="ARBA00023242"/>
    </source>
</evidence>
<evidence type="ECO:0000313" key="13">
    <source>
        <dbReference type="Proteomes" id="UP000195602"/>
    </source>
</evidence>
<dbReference type="SUPFAM" id="SSF50978">
    <property type="entry name" value="WD40 repeat-like"/>
    <property type="match status" value="1"/>
</dbReference>
<comment type="caution">
    <text evidence="12">The sequence shown here is derived from an EMBL/GenBank/DDBJ whole genome shotgun (WGS) entry which is preliminary data.</text>
</comment>
<dbReference type="PANTHER" id="PTHR44111">
    <property type="entry name" value="ELONGATOR COMPLEX PROTEIN 2"/>
    <property type="match status" value="1"/>
</dbReference>
<gene>
    <name evidence="12" type="ORF">A9F13_08g01551</name>
</gene>
<keyword evidence="10" id="KW-0539">Nucleus</keyword>
<evidence type="ECO:0000256" key="3">
    <source>
        <dbReference type="ARBA" id="ARBA00005043"/>
    </source>
</evidence>
<dbReference type="InterPro" id="IPR036322">
    <property type="entry name" value="WD40_repeat_dom_sf"/>
</dbReference>
<dbReference type="PROSITE" id="PS50082">
    <property type="entry name" value="WD_REPEATS_2"/>
    <property type="match status" value="3"/>
</dbReference>
<keyword evidence="6" id="KW-0963">Cytoplasm</keyword>
<dbReference type="KEGG" id="clus:A9F13_08g01551"/>
<evidence type="ECO:0000256" key="7">
    <source>
        <dbReference type="ARBA" id="ARBA00022574"/>
    </source>
</evidence>
<protein>
    <recommendedName>
        <fullName evidence="5">Elongator complex protein 2</fullName>
    </recommendedName>
</protein>
<feature type="repeat" description="WD" evidence="11">
    <location>
        <begin position="194"/>
        <end position="239"/>
    </location>
</feature>
<dbReference type="Proteomes" id="UP000195602">
    <property type="component" value="Unassembled WGS sequence"/>
</dbReference>
<dbReference type="GO" id="GO:0005737">
    <property type="term" value="C:cytoplasm"/>
    <property type="evidence" value="ECO:0007669"/>
    <property type="project" value="UniProtKB-SubCell"/>
</dbReference>
<reference evidence="12 13" key="1">
    <citation type="submission" date="2017-04" db="EMBL/GenBank/DDBJ databases">
        <title>Draft genome of the yeast Clavispora lusitaniae type strain CBS 6936.</title>
        <authorList>
            <person name="Durrens P."/>
            <person name="Klopp C."/>
            <person name="Biteau N."/>
            <person name="Fitton-Ouhabi V."/>
            <person name="Dementhon K."/>
            <person name="Accoceberry I."/>
            <person name="Sherman D.J."/>
            <person name="Noel T."/>
        </authorList>
    </citation>
    <scope>NUCLEOTIDE SEQUENCE [LARGE SCALE GENOMIC DNA]</scope>
    <source>
        <strain evidence="12 13">CBS 6936</strain>
    </source>
</reference>
<dbReference type="InterPro" id="IPR020472">
    <property type="entry name" value="WD40_PAC1"/>
</dbReference>
<evidence type="ECO:0000256" key="9">
    <source>
        <dbReference type="ARBA" id="ARBA00022737"/>
    </source>
</evidence>
<dbReference type="PROSITE" id="PS00678">
    <property type="entry name" value="WD_REPEATS_1"/>
    <property type="match status" value="1"/>
</dbReference>
<organism evidence="12 13">
    <name type="scientific">Clavispora lusitaniae</name>
    <name type="common">Candida lusitaniae</name>
    <dbReference type="NCBI Taxonomy" id="36911"/>
    <lineage>
        <taxon>Eukaryota</taxon>
        <taxon>Fungi</taxon>
        <taxon>Dikarya</taxon>
        <taxon>Ascomycota</taxon>
        <taxon>Saccharomycotina</taxon>
        <taxon>Pichiomycetes</taxon>
        <taxon>Metschnikowiaceae</taxon>
        <taxon>Clavispora</taxon>
    </lineage>
</organism>
<dbReference type="SMART" id="SM00320">
    <property type="entry name" value="WD40"/>
    <property type="match status" value="11"/>
</dbReference>
<evidence type="ECO:0000256" key="8">
    <source>
        <dbReference type="ARBA" id="ARBA00022694"/>
    </source>
</evidence>
<evidence type="ECO:0000256" key="2">
    <source>
        <dbReference type="ARBA" id="ARBA00004496"/>
    </source>
</evidence>
<dbReference type="GO" id="GO:0033588">
    <property type="term" value="C:elongator holoenzyme complex"/>
    <property type="evidence" value="ECO:0007669"/>
    <property type="project" value="InterPro"/>
</dbReference>
<dbReference type="PRINTS" id="PR00320">
    <property type="entry name" value="GPROTEINBRPT"/>
</dbReference>
<dbReference type="PROSITE" id="PS50294">
    <property type="entry name" value="WD_REPEATS_REGION"/>
    <property type="match status" value="2"/>
</dbReference>
<dbReference type="AlphaFoldDB" id="A0AA91PZ96"/>
<dbReference type="InterPro" id="IPR037289">
    <property type="entry name" value="Elp2"/>
</dbReference>
<proteinExistence type="inferred from homology"/>
<dbReference type="InterPro" id="IPR015943">
    <property type="entry name" value="WD40/YVTN_repeat-like_dom_sf"/>
</dbReference>
<dbReference type="Pfam" id="PF00400">
    <property type="entry name" value="WD40"/>
    <property type="match status" value="7"/>
</dbReference>
<keyword evidence="7 11" id="KW-0853">WD repeat</keyword>
<name>A0AA91PZ96_CLALS</name>